<dbReference type="KEGG" id="rdi:CMV14_14815"/>
<dbReference type="GO" id="GO:0000150">
    <property type="term" value="F:DNA strand exchange activity"/>
    <property type="evidence" value="ECO:0007669"/>
    <property type="project" value="InterPro"/>
</dbReference>
<evidence type="ECO:0000313" key="4">
    <source>
        <dbReference type="Proteomes" id="UP000218934"/>
    </source>
</evidence>
<dbReference type="PROSITE" id="PS51737">
    <property type="entry name" value="RECOMBINASE_DNA_BIND"/>
    <property type="match status" value="1"/>
</dbReference>
<dbReference type="OrthoDB" id="7277848at2"/>
<organism evidence="3 4">
    <name type="scientific">Rhizorhabdus dicambivorans</name>
    <dbReference type="NCBI Taxonomy" id="1850238"/>
    <lineage>
        <taxon>Bacteria</taxon>
        <taxon>Pseudomonadati</taxon>
        <taxon>Pseudomonadota</taxon>
        <taxon>Alphaproteobacteria</taxon>
        <taxon>Sphingomonadales</taxon>
        <taxon>Sphingomonadaceae</taxon>
        <taxon>Rhizorhabdus</taxon>
    </lineage>
</organism>
<comment type="caution">
    <text evidence="3">The sequence shown here is derived from an EMBL/GenBank/DDBJ whole genome shotgun (WGS) entry which is preliminary data.</text>
</comment>
<dbReference type="InterPro" id="IPR006119">
    <property type="entry name" value="Resolv_N"/>
</dbReference>
<feature type="domain" description="Recombinase" evidence="2">
    <location>
        <begin position="173"/>
        <end position="287"/>
    </location>
</feature>
<evidence type="ECO:0000259" key="1">
    <source>
        <dbReference type="PROSITE" id="PS51736"/>
    </source>
</evidence>
<reference evidence="3 4" key="1">
    <citation type="submission" date="2017-09" db="EMBL/GenBank/DDBJ databases">
        <title>The Catabolism of 3,6-Dichlorosalicylic acid is Initiated by the Cytochrome P450 Monooxygenase DsmABC in Rhizorhabdus dicambivorans Ndbn-20.</title>
        <authorList>
            <person name="Na L."/>
        </authorList>
    </citation>
    <scope>NUCLEOTIDE SEQUENCE [LARGE SCALE GENOMIC DNA]</scope>
    <source>
        <strain evidence="3 4">Ndbn-20m</strain>
    </source>
</reference>
<dbReference type="Proteomes" id="UP000218934">
    <property type="component" value="Unassembled WGS sequence"/>
</dbReference>
<keyword evidence="4" id="KW-1185">Reference proteome</keyword>
<sequence>MKTAGPTGTRQVRCAVYTRKSTDEGLDQAFNSLDAQREACAAYIASQVHEGWQLDPTLYDDGGYSGGTMERPALKRLLADVESGRIQVIVIYKVDRLTRALSDFARIVEVLDRQGASFVSVTQAFNTTTSMGRLTLNVLLSFAQFEREVTGERIRDKIAASKRKGMWMGGPIPMGYDLADRKLLINEQEAETIRYMFTRHIELGSVRDLAEDLEAEGIRSKLRTMKDGRVTGGNFYSDGALAYLLRNVLYIGKIRHGDQVFDGEHEPIISQELWDANQLLFNKAANQPRTRKSLPSPLKGFLGDGVGRPMRPAHGNKGNRRYRYYVSQASTDNAEAAWRIPAPDLEEMVRRALSSFLQDPLRLSATLGSGFKSYEGLEQTCAKLVDMLASAGSFSRLLYGLGIRINLRLEAISILIDAGKLIEMLGCAGLPSSDDPIEIEIDVQMRRRGHELKLIYAAPEARPAMRDDRLIQLLGQGRIAYRQLQSETMAGTARSHAVRLARLNFLAPDIVTAILEGRQPVELTTRALLRGELPIEWSEQRRSLGFD</sequence>
<dbReference type="SMART" id="SM00857">
    <property type="entry name" value="Resolvase"/>
    <property type="match status" value="1"/>
</dbReference>
<dbReference type="PANTHER" id="PTHR30461:SF23">
    <property type="entry name" value="DNA RECOMBINASE-RELATED"/>
    <property type="match status" value="1"/>
</dbReference>
<dbReference type="InterPro" id="IPR036162">
    <property type="entry name" value="Resolvase-like_N_sf"/>
</dbReference>
<dbReference type="SUPFAM" id="SSF53041">
    <property type="entry name" value="Resolvase-like"/>
    <property type="match status" value="1"/>
</dbReference>
<dbReference type="InterPro" id="IPR050639">
    <property type="entry name" value="SSR_resolvase"/>
</dbReference>
<dbReference type="Gene3D" id="3.90.1750.20">
    <property type="entry name" value="Putative Large Serine Recombinase, Chain B, Domain 2"/>
    <property type="match status" value="1"/>
</dbReference>
<protein>
    <submittedName>
        <fullName evidence="3">Recombinase family protein</fullName>
    </submittedName>
</protein>
<dbReference type="AlphaFoldDB" id="A0A2A4FWU5"/>
<dbReference type="InterPro" id="IPR011109">
    <property type="entry name" value="DNA_bind_recombinase_dom"/>
</dbReference>
<gene>
    <name evidence="3" type="ORF">COO09_12570</name>
</gene>
<dbReference type="PROSITE" id="PS51736">
    <property type="entry name" value="RECOMBINASES_3"/>
    <property type="match status" value="1"/>
</dbReference>
<accession>A0A2A4FWU5</accession>
<feature type="domain" description="Resolvase/invertase-type recombinase catalytic" evidence="1">
    <location>
        <begin position="13"/>
        <end position="165"/>
    </location>
</feature>
<dbReference type="Gene3D" id="3.40.50.1390">
    <property type="entry name" value="Resolvase, N-terminal catalytic domain"/>
    <property type="match status" value="1"/>
</dbReference>
<dbReference type="InterPro" id="IPR038109">
    <property type="entry name" value="DNA_bind_recomb_sf"/>
</dbReference>
<evidence type="ECO:0000259" key="2">
    <source>
        <dbReference type="PROSITE" id="PS51737"/>
    </source>
</evidence>
<proteinExistence type="predicted"/>
<dbReference type="CDD" id="cd03768">
    <property type="entry name" value="SR_ResInv"/>
    <property type="match status" value="1"/>
</dbReference>
<dbReference type="Pfam" id="PF00239">
    <property type="entry name" value="Resolvase"/>
    <property type="match status" value="1"/>
</dbReference>
<dbReference type="RefSeq" id="WP_066962839.1">
    <property type="nucleotide sequence ID" value="NZ_CP023449.1"/>
</dbReference>
<dbReference type="PANTHER" id="PTHR30461">
    <property type="entry name" value="DNA-INVERTASE FROM LAMBDOID PROPHAGE"/>
    <property type="match status" value="1"/>
</dbReference>
<dbReference type="EMBL" id="NWUF01000011">
    <property type="protein sequence ID" value="PCE41861.1"/>
    <property type="molecule type" value="Genomic_DNA"/>
</dbReference>
<dbReference type="Pfam" id="PF07508">
    <property type="entry name" value="Recombinase"/>
    <property type="match status" value="1"/>
</dbReference>
<name>A0A2A4FWU5_9SPHN</name>
<dbReference type="GO" id="GO:0003677">
    <property type="term" value="F:DNA binding"/>
    <property type="evidence" value="ECO:0007669"/>
    <property type="project" value="InterPro"/>
</dbReference>
<evidence type="ECO:0000313" key="3">
    <source>
        <dbReference type="EMBL" id="PCE41861.1"/>
    </source>
</evidence>